<evidence type="ECO:0000313" key="10">
    <source>
        <dbReference type="EMBL" id="WPU64297.1"/>
    </source>
</evidence>
<sequence length="88" mass="9921">MMLSARHILVRHEYEAKDLLKKLKEGKSFEELAKDFSLCPSGTRGGDLGEFPKGRMVPAFEKALVQLKSGEISGIVKTQFGYHLIQRK</sequence>
<evidence type="ECO:0000256" key="3">
    <source>
        <dbReference type="ARBA" id="ARBA00022490"/>
    </source>
</evidence>
<dbReference type="Pfam" id="PF00639">
    <property type="entry name" value="Rotamase"/>
    <property type="match status" value="1"/>
</dbReference>
<protein>
    <recommendedName>
        <fullName evidence="4">Peptidyl-prolyl cis-trans isomerase C</fullName>
    </recommendedName>
    <alternativeName>
        <fullName evidence="6">Parvulin</fullName>
    </alternativeName>
    <alternativeName>
        <fullName evidence="5">Rotamase C</fullName>
    </alternativeName>
</protein>
<comment type="similarity">
    <text evidence="2">Belongs to the PpiC/parvulin rotamase family.</text>
</comment>
<dbReference type="PROSITE" id="PS50198">
    <property type="entry name" value="PPIC_PPIASE_2"/>
    <property type="match status" value="1"/>
</dbReference>
<dbReference type="EMBL" id="CP139487">
    <property type="protein sequence ID" value="WPU64297.1"/>
    <property type="molecule type" value="Genomic_DNA"/>
</dbReference>
<evidence type="ECO:0000256" key="4">
    <source>
        <dbReference type="ARBA" id="ARBA00040926"/>
    </source>
</evidence>
<dbReference type="GO" id="GO:0003755">
    <property type="term" value="F:peptidyl-prolyl cis-trans isomerase activity"/>
    <property type="evidence" value="ECO:0007669"/>
    <property type="project" value="UniProtKB-KW"/>
</dbReference>
<dbReference type="SUPFAM" id="SSF54534">
    <property type="entry name" value="FKBP-like"/>
    <property type="match status" value="1"/>
</dbReference>
<dbReference type="RefSeq" id="WP_321392845.1">
    <property type="nucleotide sequence ID" value="NZ_CP139487.1"/>
</dbReference>
<evidence type="ECO:0000256" key="1">
    <source>
        <dbReference type="ARBA" id="ARBA00004496"/>
    </source>
</evidence>
<keyword evidence="11" id="KW-1185">Reference proteome</keyword>
<keyword evidence="8 10" id="KW-0413">Isomerase</keyword>
<dbReference type="AlphaFoldDB" id="A0AAX4HLT7"/>
<dbReference type="InterPro" id="IPR052204">
    <property type="entry name" value="PpiC/parvulin_rotamase"/>
</dbReference>
<dbReference type="Proteomes" id="UP001324634">
    <property type="component" value="Chromosome"/>
</dbReference>
<organism evidence="10 11">
    <name type="scientific">Peredibacter starrii</name>
    <dbReference type="NCBI Taxonomy" id="28202"/>
    <lineage>
        <taxon>Bacteria</taxon>
        <taxon>Pseudomonadati</taxon>
        <taxon>Bdellovibrionota</taxon>
        <taxon>Bacteriovoracia</taxon>
        <taxon>Bacteriovoracales</taxon>
        <taxon>Bacteriovoracaceae</taxon>
        <taxon>Peredibacter</taxon>
    </lineage>
</organism>
<evidence type="ECO:0000256" key="8">
    <source>
        <dbReference type="PROSITE-ProRule" id="PRU00278"/>
    </source>
</evidence>
<comment type="function">
    <text evidence="7">PPIases accelerate the folding of proteins. It prefers amino acid residues with hydrophobic side chains like leucine and phenylalanine in the P1 position of the peptides substrates.</text>
</comment>
<evidence type="ECO:0000259" key="9">
    <source>
        <dbReference type="PROSITE" id="PS50198"/>
    </source>
</evidence>
<evidence type="ECO:0000256" key="2">
    <source>
        <dbReference type="ARBA" id="ARBA00007656"/>
    </source>
</evidence>
<dbReference type="PANTHER" id="PTHR43629">
    <property type="entry name" value="PEPTIDYL-PROLYL CIS-TRANS ISOMERASE"/>
    <property type="match status" value="1"/>
</dbReference>
<name>A0AAX4HLT7_9BACT</name>
<feature type="domain" description="PpiC" evidence="9">
    <location>
        <begin position="1"/>
        <end position="88"/>
    </location>
</feature>
<evidence type="ECO:0000313" key="11">
    <source>
        <dbReference type="Proteomes" id="UP001324634"/>
    </source>
</evidence>
<dbReference type="KEGG" id="psti:SOO65_16505"/>
<evidence type="ECO:0000256" key="6">
    <source>
        <dbReference type="ARBA" id="ARBA00043072"/>
    </source>
</evidence>
<comment type="subcellular location">
    <subcellularLocation>
        <location evidence="1">Cytoplasm</location>
    </subcellularLocation>
</comment>
<proteinExistence type="inferred from homology"/>
<keyword evidence="8" id="KW-0697">Rotamase</keyword>
<accession>A0AAX4HLT7</accession>
<dbReference type="InterPro" id="IPR046357">
    <property type="entry name" value="PPIase_dom_sf"/>
</dbReference>
<gene>
    <name evidence="10" type="ORF">SOO65_16505</name>
</gene>
<evidence type="ECO:0000256" key="7">
    <source>
        <dbReference type="ARBA" id="ARBA00046231"/>
    </source>
</evidence>
<keyword evidence="3" id="KW-0963">Cytoplasm</keyword>
<dbReference type="Gene3D" id="3.10.50.40">
    <property type="match status" value="1"/>
</dbReference>
<dbReference type="PROSITE" id="PS01096">
    <property type="entry name" value="PPIC_PPIASE_1"/>
    <property type="match status" value="1"/>
</dbReference>
<dbReference type="InterPro" id="IPR023058">
    <property type="entry name" value="PPIase_PpiC_CS"/>
</dbReference>
<dbReference type="PANTHER" id="PTHR43629:SF2">
    <property type="entry name" value="RHODANESE-LIKE_PPIC DOMAIN-CONTAINING PROTEIN 12, CHLOROPLASTIC"/>
    <property type="match status" value="1"/>
</dbReference>
<reference evidence="10 11" key="1">
    <citation type="submission" date="2023-11" db="EMBL/GenBank/DDBJ databases">
        <title>Peredibacter starrii A3.12.</title>
        <authorList>
            <person name="Mitchell R.J."/>
        </authorList>
    </citation>
    <scope>NUCLEOTIDE SEQUENCE [LARGE SCALE GENOMIC DNA]</scope>
    <source>
        <strain evidence="10 11">A3.12</strain>
    </source>
</reference>
<dbReference type="GO" id="GO:0005737">
    <property type="term" value="C:cytoplasm"/>
    <property type="evidence" value="ECO:0007669"/>
    <property type="project" value="UniProtKB-SubCell"/>
</dbReference>
<dbReference type="InterPro" id="IPR000297">
    <property type="entry name" value="PPIase_PpiC"/>
</dbReference>
<evidence type="ECO:0000256" key="5">
    <source>
        <dbReference type="ARBA" id="ARBA00041926"/>
    </source>
</evidence>